<evidence type="ECO:0000256" key="5">
    <source>
        <dbReference type="RuleBase" id="RU362022"/>
    </source>
</evidence>
<keyword evidence="5" id="KW-0256">Endoplasmic reticulum</keyword>
<dbReference type="AlphaFoldDB" id="A0A5C3P9I2"/>
<dbReference type="PANTHER" id="PTHR12714">
    <property type="entry name" value="PROTEIN-S ISOPRENYLCYSTEINE O-METHYLTRANSFERASE"/>
    <property type="match status" value="1"/>
</dbReference>
<evidence type="ECO:0000256" key="1">
    <source>
        <dbReference type="ARBA" id="ARBA00004141"/>
    </source>
</evidence>
<evidence type="ECO:0000256" key="2">
    <source>
        <dbReference type="ARBA" id="ARBA00022692"/>
    </source>
</evidence>
<dbReference type="Gene3D" id="1.20.120.1630">
    <property type="match status" value="1"/>
</dbReference>
<proteinExistence type="inferred from homology"/>
<dbReference type="GO" id="GO:0032259">
    <property type="term" value="P:methylation"/>
    <property type="evidence" value="ECO:0007669"/>
    <property type="project" value="UniProtKB-KW"/>
</dbReference>
<sequence>MGRADLRILCARLLSFNLDPFTDADVAHSPLIALDSHTLTAEERELLHRLSEDPMALSSVFTPLLQVALLVAHATCTYYGMTPPCPPPRQDEVNRAVKRDFYCVIPGVQKVITSSTKLFLCVHALCEAATISTYQLLPSSSPHQASGATAVAMTALVTMACVLGIAGGLIRVWCHRTLGRLFTWEMAVLDEHKLVTTGPYSFVRHPSYTGWLLVIAGNFVFLLDEGSPFCQLGCWDTLPGKAVGYFVLIYLTCLSGALVHRMRTEDEVMQRQFRGQWDEWAKKTPYNLVPFVY</sequence>
<gene>
    <name evidence="6" type="ORF">K466DRAFT_197793</name>
</gene>
<organism evidence="6 7">
    <name type="scientific">Polyporus arcularius HHB13444</name>
    <dbReference type="NCBI Taxonomy" id="1314778"/>
    <lineage>
        <taxon>Eukaryota</taxon>
        <taxon>Fungi</taxon>
        <taxon>Dikarya</taxon>
        <taxon>Basidiomycota</taxon>
        <taxon>Agaricomycotina</taxon>
        <taxon>Agaricomycetes</taxon>
        <taxon>Polyporales</taxon>
        <taxon>Polyporaceae</taxon>
        <taxon>Polyporus</taxon>
    </lineage>
</organism>
<keyword evidence="3 5" id="KW-1133">Transmembrane helix</keyword>
<accession>A0A5C3P9I2</accession>
<name>A0A5C3P9I2_9APHY</name>
<dbReference type="InParanoid" id="A0A5C3P9I2"/>
<feature type="transmembrane region" description="Helical" evidence="5">
    <location>
        <begin position="208"/>
        <end position="223"/>
    </location>
</feature>
<dbReference type="Proteomes" id="UP000308197">
    <property type="component" value="Unassembled WGS sequence"/>
</dbReference>
<keyword evidence="5" id="KW-0808">Transferase</keyword>
<protein>
    <recommendedName>
        <fullName evidence="5">Protein-S-isoprenylcysteine O-methyltransferase</fullName>
        <ecNumber evidence="5">2.1.1.100</ecNumber>
    </recommendedName>
</protein>
<dbReference type="EC" id="2.1.1.100" evidence="5"/>
<evidence type="ECO:0000313" key="6">
    <source>
        <dbReference type="EMBL" id="TFK85258.1"/>
    </source>
</evidence>
<comment type="similarity">
    <text evidence="5">Belongs to the class VI-like SAM-binding methyltransferase superfamily. Isoprenylcysteine carboxyl methyltransferase family.</text>
</comment>
<dbReference type="STRING" id="1314778.A0A5C3P9I2"/>
<keyword evidence="5" id="KW-0489">Methyltransferase</keyword>
<evidence type="ECO:0000256" key="3">
    <source>
        <dbReference type="ARBA" id="ARBA00022989"/>
    </source>
</evidence>
<feature type="transmembrane region" description="Helical" evidence="5">
    <location>
        <begin position="118"/>
        <end position="137"/>
    </location>
</feature>
<feature type="transmembrane region" description="Helical" evidence="5">
    <location>
        <begin position="243"/>
        <end position="262"/>
    </location>
</feature>
<evidence type="ECO:0000313" key="7">
    <source>
        <dbReference type="Proteomes" id="UP000308197"/>
    </source>
</evidence>
<keyword evidence="2 5" id="KW-0812">Transmembrane</keyword>
<keyword evidence="7" id="KW-1185">Reference proteome</keyword>
<feature type="transmembrane region" description="Helical" evidence="5">
    <location>
        <begin position="149"/>
        <end position="170"/>
    </location>
</feature>
<dbReference type="Pfam" id="PF04140">
    <property type="entry name" value="ICMT"/>
    <property type="match status" value="1"/>
</dbReference>
<dbReference type="GO" id="GO:0005789">
    <property type="term" value="C:endoplasmic reticulum membrane"/>
    <property type="evidence" value="ECO:0007669"/>
    <property type="project" value="UniProtKB-SubCell"/>
</dbReference>
<comment type="subcellular location">
    <subcellularLocation>
        <location evidence="5">Endoplasmic reticulum membrane</location>
        <topology evidence="5">Multi-pass membrane protein</topology>
    </subcellularLocation>
    <subcellularLocation>
        <location evidence="1">Membrane</location>
        <topology evidence="1">Multi-pass membrane protein</topology>
    </subcellularLocation>
</comment>
<dbReference type="EMBL" id="ML211264">
    <property type="protein sequence ID" value="TFK85258.1"/>
    <property type="molecule type" value="Genomic_DNA"/>
</dbReference>
<dbReference type="InterPro" id="IPR007269">
    <property type="entry name" value="ICMT_MeTrfase"/>
</dbReference>
<reference evidence="6 7" key="1">
    <citation type="journal article" date="2019" name="Nat. Ecol. Evol.">
        <title>Megaphylogeny resolves global patterns of mushroom evolution.</title>
        <authorList>
            <person name="Varga T."/>
            <person name="Krizsan K."/>
            <person name="Foldi C."/>
            <person name="Dima B."/>
            <person name="Sanchez-Garcia M."/>
            <person name="Sanchez-Ramirez S."/>
            <person name="Szollosi G.J."/>
            <person name="Szarkandi J.G."/>
            <person name="Papp V."/>
            <person name="Albert L."/>
            <person name="Andreopoulos W."/>
            <person name="Angelini C."/>
            <person name="Antonin V."/>
            <person name="Barry K.W."/>
            <person name="Bougher N.L."/>
            <person name="Buchanan P."/>
            <person name="Buyck B."/>
            <person name="Bense V."/>
            <person name="Catcheside P."/>
            <person name="Chovatia M."/>
            <person name="Cooper J."/>
            <person name="Damon W."/>
            <person name="Desjardin D."/>
            <person name="Finy P."/>
            <person name="Geml J."/>
            <person name="Haridas S."/>
            <person name="Hughes K."/>
            <person name="Justo A."/>
            <person name="Karasinski D."/>
            <person name="Kautmanova I."/>
            <person name="Kiss B."/>
            <person name="Kocsube S."/>
            <person name="Kotiranta H."/>
            <person name="LaButti K.M."/>
            <person name="Lechner B.E."/>
            <person name="Liimatainen K."/>
            <person name="Lipzen A."/>
            <person name="Lukacs Z."/>
            <person name="Mihaltcheva S."/>
            <person name="Morgado L.N."/>
            <person name="Niskanen T."/>
            <person name="Noordeloos M.E."/>
            <person name="Ohm R.A."/>
            <person name="Ortiz-Santana B."/>
            <person name="Ovrebo C."/>
            <person name="Racz N."/>
            <person name="Riley R."/>
            <person name="Savchenko A."/>
            <person name="Shiryaev A."/>
            <person name="Soop K."/>
            <person name="Spirin V."/>
            <person name="Szebenyi C."/>
            <person name="Tomsovsky M."/>
            <person name="Tulloss R.E."/>
            <person name="Uehling J."/>
            <person name="Grigoriev I.V."/>
            <person name="Vagvolgyi C."/>
            <person name="Papp T."/>
            <person name="Martin F.M."/>
            <person name="Miettinen O."/>
            <person name="Hibbett D.S."/>
            <person name="Nagy L.G."/>
        </authorList>
    </citation>
    <scope>NUCLEOTIDE SEQUENCE [LARGE SCALE GENOMIC DNA]</scope>
    <source>
        <strain evidence="6 7">HHB13444</strain>
    </source>
</reference>
<keyword evidence="5" id="KW-0949">S-adenosyl-L-methionine</keyword>
<evidence type="ECO:0000256" key="4">
    <source>
        <dbReference type="ARBA" id="ARBA00023136"/>
    </source>
</evidence>
<comment type="catalytic activity">
    <reaction evidence="5">
        <text>[protein]-C-terminal S-[(2E,6E)-farnesyl]-L-cysteine + S-adenosyl-L-methionine = [protein]-C-terminal S-[(2E,6E)-farnesyl]-L-cysteine methyl ester + S-adenosyl-L-homocysteine</text>
        <dbReference type="Rhea" id="RHEA:21672"/>
        <dbReference type="Rhea" id="RHEA-COMP:12125"/>
        <dbReference type="Rhea" id="RHEA-COMP:12126"/>
        <dbReference type="ChEBI" id="CHEBI:57856"/>
        <dbReference type="ChEBI" id="CHEBI:59789"/>
        <dbReference type="ChEBI" id="CHEBI:90510"/>
        <dbReference type="ChEBI" id="CHEBI:90511"/>
        <dbReference type="EC" id="2.1.1.100"/>
    </reaction>
</comment>
<dbReference type="PANTHER" id="PTHR12714:SF9">
    <property type="entry name" value="PROTEIN-S-ISOPRENYLCYSTEINE O-METHYLTRANSFERASE"/>
    <property type="match status" value="1"/>
</dbReference>
<dbReference type="GO" id="GO:0004671">
    <property type="term" value="F:protein C-terminal S-isoprenylcysteine carboxyl O-methyltransferase activity"/>
    <property type="evidence" value="ECO:0007669"/>
    <property type="project" value="UniProtKB-EC"/>
</dbReference>
<keyword evidence="4 5" id="KW-0472">Membrane</keyword>